<dbReference type="EMBL" id="RHFK02000005">
    <property type="protein sequence ID" value="TWW75440.1"/>
    <property type="molecule type" value="Genomic_DNA"/>
</dbReference>
<dbReference type="InterPro" id="IPR027443">
    <property type="entry name" value="IPNS-like_sf"/>
</dbReference>
<evidence type="ECO:0000313" key="4">
    <source>
        <dbReference type="Proteomes" id="UP000324091"/>
    </source>
</evidence>
<comment type="similarity">
    <text evidence="1">Belongs to the iron/ascorbate-dependent oxidoreductase family.</text>
</comment>
<evidence type="ECO:0000259" key="2">
    <source>
        <dbReference type="PROSITE" id="PS51471"/>
    </source>
</evidence>
<protein>
    <recommendedName>
        <fullName evidence="2">Fe2OG dioxygenase domain-containing protein</fullName>
    </recommendedName>
</protein>
<dbReference type="PROSITE" id="PS51471">
    <property type="entry name" value="FE2OG_OXY"/>
    <property type="match status" value="1"/>
</dbReference>
<reference evidence="3 4" key="1">
    <citation type="submission" date="2019-04" db="EMBL/GenBank/DDBJ databases">
        <title>Chromosome genome assembly for Takifugu flavidus.</title>
        <authorList>
            <person name="Xiao S."/>
        </authorList>
    </citation>
    <scope>NUCLEOTIDE SEQUENCE [LARGE SCALE GENOMIC DNA]</scope>
    <source>
        <strain evidence="3">HTHZ2018</strain>
        <tissue evidence="3">Muscle</tissue>
    </source>
</reference>
<accession>A0A5C6PAY8</accession>
<gene>
    <name evidence="3" type="ORF">D4764_13G0001020</name>
</gene>
<name>A0A5C6PAY8_9TELE</name>
<dbReference type="Gene3D" id="2.60.120.330">
    <property type="entry name" value="B-lactam Antibiotic, Isopenicillin N Synthase, Chain"/>
    <property type="match status" value="1"/>
</dbReference>
<dbReference type="AlphaFoldDB" id="A0A5C6PAY8"/>
<evidence type="ECO:0000256" key="1">
    <source>
        <dbReference type="RuleBase" id="RU003682"/>
    </source>
</evidence>
<keyword evidence="4" id="KW-1185">Reference proteome</keyword>
<dbReference type="GO" id="GO:0046872">
    <property type="term" value="F:metal ion binding"/>
    <property type="evidence" value="ECO:0007669"/>
    <property type="project" value="UniProtKB-KW"/>
</dbReference>
<dbReference type="InterPro" id="IPR026992">
    <property type="entry name" value="DIOX_N"/>
</dbReference>
<organism evidence="3 4">
    <name type="scientific">Takifugu flavidus</name>
    <name type="common">sansaifugu</name>
    <dbReference type="NCBI Taxonomy" id="433684"/>
    <lineage>
        <taxon>Eukaryota</taxon>
        <taxon>Metazoa</taxon>
        <taxon>Chordata</taxon>
        <taxon>Craniata</taxon>
        <taxon>Vertebrata</taxon>
        <taxon>Euteleostomi</taxon>
        <taxon>Actinopterygii</taxon>
        <taxon>Neopterygii</taxon>
        <taxon>Teleostei</taxon>
        <taxon>Neoteleostei</taxon>
        <taxon>Acanthomorphata</taxon>
        <taxon>Eupercaria</taxon>
        <taxon>Tetraodontiformes</taxon>
        <taxon>Tetradontoidea</taxon>
        <taxon>Tetraodontidae</taxon>
        <taxon>Takifugu</taxon>
    </lineage>
</organism>
<dbReference type="Pfam" id="PF14226">
    <property type="entry name" value="DIOX_N"/>
    <property type="match status" value="1"/>
</dbReference>
<dbReference type="InterPro" id="IPR005123">
    <property type="entry name" value="Oxoglu/Fe-dep_dioxygenase_dom"/>
</dbReference>
<proteinExistence type="inferred from homology"/>
<keyword evidence="1" id="KW-0560">Oxidoreductase</keyword>
<comment type="caution">
    <text evidence="3">The sequence shown here is derived from an EMBL/GenBank/DDBJ whole genome shotgun (WGS) entry which is preliminary data.</text>
</comment>
<dbReference type="Proteomes" id="UP000324091">
    <property type="component" value="Chromosome 13"/>
</dbReference>
<dbReference type="PANTHER" id="PTHR47990">
    <property type="entry name" value="2-OXOGLUTARATE (2OG) AND FE(II)-DEPENDENT OXYGENASE SUPERFAMILY PROTEIN-RELATED"/>
    <property type="match status" value="1"/>
</dbReference>
<keyword evidence="1" id="KW-0479">Metal-binding</keyword>
<sequence>MSVPVVDFSACSLARSQIRKAEPSLSAELRAAFTQVGFVFLKNTGITQDEVDRVMEISQRFFLQPEEVKRTSSRGRFPESVNHGWVSLELERLNPQRPGDLKEAYNTCVLNPIMMGLGPNTAAVLGSFISKVVLLQVLVLSTLQEPSSAVLHDLQDSHAAFFLRCGELSQRVLRLMAHSLDIDPDIFLSAHQLVGTSGNATTLRALYYPPVDARTSKRNQLRCGEHSDYGSITLLFQASEGLQVRSRSGHYLNIPVIPEAVLVNVGDLMQRWTNDHFVSSLHRVLLPPAGDSSTRQSLAFFLQPDDEAIISCCDGSNKYPPIKSSIYLKLRFADSYGYN</sequence>
<dbReference type="InterPro" id="IPR044861">
    <property type="entry name" value="IPNS-like_FE2OG_OXY"/>
</dbReference>
<keyword evidence="1" id="KW-0408">Iron</keyword>
<dbReference type="Pfam" id="PF03171">
    <property type="entry name" value="2OG-FeII_Oxy"/>
    <property type="match status" value="1"/>
</dbReference>
<feature type="domain" description="Fe2OG dioxygenase" evidence="2">
    <location>
        <begin position="199"/>
        <end position="304"/>
    </location>
</feature>
<dbReference type="GO" id="GO:0016491">
    <property type="term" value="F:oxidoreductase activity"/>
    <property type="evidence" value="ECO:0007669"/>
    <property type="project" value="UniProtKB-KW"/>
</dbReference>
<evidence type="ECO:0000313" key="3">
    <source>
        <dbReference type="EMBL" id="TWW75440.1"/>
    </source>
</evidence>
<dbReference type="InterPro" id="IPR050231">
    <property type="entry name" value="Iron_ascorbate_oxido_reductase"/>
</dbReference>
<dbReference type="SUPFAM" id="SSF51197">
    <property type="entry name" value="Clavaminate synthase-like"/>
    <property type="match status" value="1"/>
</dbReference>